<dbReference type="AlphaFoldDB" id="A0A5J4QL23"/>
<dbReference type="EMBL" id="SNRY01003255">
    <property type="protein sequence ID" value="KAA6321644.1"/>
    <property type="molecule type" value="Genomic_DNA"/>
</dbReference>
<protein>
    <submittedName>
        <fullName evidence="3">FMN reductase (NADPH)</fullName>
        <ecNumber evidence="3">1.5.1.38</ecNumber>
    </submittedName>
</protein>
<name>A0A5J4QL23_9ZZZZ</name>
<keyword evidence="1" id="KW-0520">NAD</keyword>
<evidence type="ECO:0000313" key="3">
    <source>
        <dbReference type="EMBL" id="KAA6321644.1"/>
    </source>
</evidence>
<dbReference type="SUPFAM" id="SSF55469">
    <property type="entry name" value="FMN-dependent nitroreductase-like"/>
    <property type="match status" value="1"/>
</dbReference>
<gene>
    <name evidence="3" type="ORF">EZS27_028727</name>
</gene>
<evidence type="ECO:0000259" key="2">
    <source>
        <dbReference type="Pfam" id="PF00881"/>
    </source>
</evidence>
<evidence type="ECO:0000256" key="1">
    <source>
        <dbReference type="ARBA" id="ARBA00023027"/>
    </source>
</evidence>
<dbReference type="Gene3D" id="3.40.109.10">
    <property type="entry name" value="NADH Oxidase"/>
    <property type="match status" value="1"/>
</dbReference>
<dbReference type="GO" id="GO:0052873">
    <property type="term" value="F:FMN reductase (NADPH) activity"/>
    <property type="evidence" value="ECO:0007669"/>
    <property type="project" value="UniProtKB-EC"/>
</dbReference>
<feature type="domain" description="Nitroreductase" evidence="2">
    <location>
        <begin position="14"/>
        <end position="172"/>
    </location>
</feature>
<sequence length="191" mass="21080">MKKIMKTNEVIETLKTRRSTRSYSSQQVSGEDLETILDAATYAPNGMDAQTWHFTAVHNADKLKELNEWMKGAFAKSDDPELRKQGKGASFCCYYHAPILVIVSNEPEEDWAGQDCATALQSIFLAARSLGIDSCWINQPALTCDDAEVRAYLTSLGVPKSHKVYGCAALGYGNTPLNKKKPKEGTITIVE</sequence>
<dbReference type="Pfam" id="PF00881">
    <property type="entry name" value="Nitroreductase"/>
    <property type="match status" value="1"/>
</dbReference>
<organism evidence="3">
    <name type="scientific">termite gut metagenome</name>
    <dbReference type="NCBI Taxonomy" id="433724"/>
    <lineage>
        <taxon>unclassified sequences</taxon>
        <taxon>metagenomes</taxon>
        <taxon>organismal metagenomes</taxon>
    </lineage>
</organism>
<accession>A0A5J4QL23</accession>
<proteinExistence type="predicted"/>
<dbReference type="InterPro" id="IPR029479">
    <property type="entry name" value="Nitroreductase"/>
</dbReference>
<reference evidence="3" key="1">
    <citation type="submission" date="2019-03" db="EMBL/GenBank/DDBJ databases">
        <title>Single cell metagenomics reveals metabolic interactions within the superorganism composed of flagellate Streblomastix strix and complex community of Bacteroidetes bacteria on its surface.</title>
        <authorList>
            <person name="Treitli S.C."/>
            <person name="Kolisko M."/>
            <person name="Husnik F."/>
            <person name="Keeling P."/>
            <person name="Hampl V."/>
        </authorList>
    </citation>
    <scope>NUCLEOTIDE SEQUENCE</scope>
    <source>
        <strain evidence="3">STM</strain>
    </source>
</reference>
<dbReference type="PANTHER" id="PTHR23026">
    <property type="entry name" value="NADPH NITROREDUCTASE"/>
    <property type="match status" value="1"/>
</dbReference>
<dbReference type="GO" id="GO:0005829">
    <property type="term" value="C:cytosol"/>
    <property type="evidence" value="ECO:0007669"/>
    <property type="project" value="TreeGrafter"/>
</dbReference>
<dbReference type="EC" id="1.5.1.38" evidence="3"/>
<keyword evidence="3" id="KW-0560">Oxidoreductase</keyword>
<dbReference type="GO" id="GO:0046256">
    <property type="term" value="P:2,4,6-trinitrotoluene catabolic process"/>
    <property type="evidence" value="ECO:0007669"/>
    <property type="project" value="TreeGrafter"/>
</dbReference>
<dbReference type="InterPro" id="IPR050627">
    <property type="entry name" value="Nitroreductase/BluB"/>
</dbReference>
<dbReference type="PANTHER" id="PTHR23026:SF125">
    <property type="entry name" value="OXYGEN-INSENSITIVE NAD(P)H NITROREDUCTASE"/>
    <property type="match status" value="1"/>
</dbReference>
<comment type="caution">
    <text evidence="3">The sequence shown here is derived from an EMBL/GenBank/DDBJ whole genome shotgun (WGS) entry which is preliminary data.</text>
</comment>
<dbReference type="InterPro" id="IPR000415">
    <property type="entry name" value="Nitroreductase-like"/>
</dbReference>
<dbReference type="GO" id="GO:0046857">
    <property type="term" value="F:oxidoreductase activity, acting on other nitrogenous compounds as donors, with NAD or NADP as acceptor"/>
    <property type="evidence" value="ECO:0007669"/>
    <property type="project" value="TreeGrafter"/>
</dbReference>